<organism evidence="2 3">
    <name type="scientific">Halobium palmae</name>
    <dbReference type="NCBI Taxonomy" id="1776492"/>
    <lineage>
        <taxon>Archaea</taxon>
        <taxon>Methanobacteriati</taxon>
        <taxon>Methanobacteriota</taxon>
        <taxon>Stenosarchaea group</taxon>
        <taxon>Halobacteria</taxon>
        <taxon>Halobacteriales</taxon>
        <taxon>Haloferacaceae</taxon>
        <taxon>Halobium</taxon>
    </lineage>
</organism>
<dbReference type="Proteomes" id="UP001596328">
    <property type="component" value="Unassembled WGS sequence"/>
</dbReference>
<dbReference type="EMBL" id="JBHSWU010000958">
    <property type="protein sequence ID" value="MFC6726209.1"/>
    <property type="molecule type" value="Genomic_DNA"/>
</dbReference>
<feature type="non-terminal residue" evidence="2">
    <location>
        <position position="1"/>
    </location>
</feature>
<sequence length="74" mass="7980">VASVTPTFRTAEDIDEWAAAPDTPALPEEEVVRVEELSAENFGIDRDDGMDSLRSSVDGDDLRSAGIDKQVADD</sequence>
<name>A0ABD5S3C3_9EURY</name>
<reference evidence="2 3" key="1">
    <citation type="journal article" date="2019" name="Int. J. Syst. Evol. Microbiol.">
        <title>The Global Catalogue of Microorganisms (GCM) 10K type strain sequencing project: providing services to taxonomists for standard genome sequencing and annotation.</title>
        <authorList>
            <consortium name="The Broad Institute Genomics Platform"/>
            <consortium name="The Broad Institute Genome Sequencing Center for Infectious Disease"/>
            <person name="Wu L."/>
            <person name="Ma J."/>
        </authorList>
    </citation>
    <scope>NUCLEOTIDE SEQUENCE [LARGE SCALE GENOMIC DNA]</scope>
    <source>
        <strain evidence="2 3">NBRC 111368</strain>
    </source>
</reference>
<protein>
    <submittedName>
        <fullName evidence="2">Aldo/keto reductase</fullName>
    </submittedName>
</protein>
<keyword evidence="3" id="KW-1185">Reference proteome</keyword>
<evidence type="ECO:0000313" key="2">
    <source>
        <dbReference type="EMBL" id="MFC6726209.1"/>
    </source>
</evidence>
<evidence type="ECO:0000256" key="1">
    <source>
        <dbReference type="SAM" id="MobiDB-lite"/>
    </source>
</evidence>
<comment type="caution">
    <text evidence="2">The sequence shown here is derived from an EMBL/GenBank/DDBJ whole genome shotgun (WGS) entry which is preliminary data.</text>
</comment>
<accession>A0ABD5S3C3</accession>
<proteinExistence type="predicted"/>
<gene>
    <name evidence="2" type="ORF">ACFQE1_17940</name>
</gene>
<dbReference type="AlphaFoldDB" id="A0ABD5S3C3"/>
<feature type="region of interest" description="Disordered" evidence="1">
    <location>
        <begin position="41"/>
        <end position="74"/>
    </location>
</feature>
<evidence type="ECO:0000313" key="3">
    <source>
        <dbReference type="Proteomes" id="UP001596328"/>
    </source>
</evidence>